<evidence type="ECO:0000313" key="2">
    <source>
        <dbReference type="Proteomes" id="UP001064106"/>
    </source>
</evidence>
<comment type="caution">
    <text evidence="1">The sequence shown here is derived from an EMBL/GenBank/DDBJ whole genome shotgun (WGS) entry which is preliminary data.</text>
</comment>
<gene>
    <name evidence="1" type="ORF">MA04_03296</name>
</gene>
<keyword evidence="2" id="KW-1185">Reference proteome</keyword>
<sequence length="551" mass="62808">MTTFSLLGGSQTSPIENRERKIIEVDDPELNVCLYVMDAGTKQDALPYVAYSPVDPSSSPGENAALCLRALAPEESATIEFDLLGEDRSPELDESIDRAEIHWRVVDMEDDSIIGEGDFAEGLASLDLSLKQGGEVSPERIFEVQIGPVGMEPFDVAQSVEVHLLRDRLSWWFEPCSMDFGWRPSQPEMRKDTGEYRHPQRTTYTREALQSIYAFLAMEEKGRFRKTSWLKPSVTCFGEFNEQLKEVHGADLIDLNTIERLDLSSVVSLDSYDERVKALGYTLTKQTAYHNLDREPAFQVRRKEERVNWAMEAVENIGDPRLPLAVLLAKWQTEGSLKVNSYDRIVEDYRGGWLRDPENGFDPKGLWDSSVGAKLYYVYMTAYWGLGADFLTTHVKEKNDNRLILNDFDNSYGTFIAQADRFGGDGFGASILDALNVSSVEKSLGQYYVVTGTSVFFIKMLEMAGRFFLTEWREYGPEASPDITYMAYNGGNDVFNNTLGAYNAGEYLERTRLSFVDWVMHYEIRDGEWKQPRLNALRFHFYRKAFEGENI</sequence>
<evidence type="ECO:0000313" key="1">
    <source>
        <dbReference type="EMBL" id="MCU5783996.1"/>
    </source>
</evidence>
<dbReference type="Proteomes" id="UP001064106">
    <property type="component" value="Unassembled WGS sequence"/>
</dbReference>
<dbReference type="RefSeq" id="WP_262461659.1">
    <property type="nucleotide sequence ID" value="NZ_ARXS01000023.1"/>
</dbReference>
<organism evidence="1 2">
    <name type="scientific">Alloalcanivorax balearicus MACL04</name>
    <dbReference type="NCBI Taxonomy" id="1177182"/>
    <lineage>
        <taxon>Bacteria</taxon>
        <taxon>Pseudomonadati</taxon>
        <taxon>Pseudomonadota</taxon>
        <taxon>Gammaproteobacteria</taxon>
        <taxon>Oceanospirillales</taxon>
        <taxon>Alcanivoracaceae</taxon>
        <taxon>Alloalcanivorax</taxon>
    </lineage>
</organism>
<proteinExistence type="predicted"/>
<protein>
    <submittedName>
        <fullName evidence="1">Uncharacterized protein</fullName>
    </submittedName>
</protein>
<accession>A0ABT2R2J6</accession>
<reference evidence="1" key="1">
    <citation type="submission" date="2012-09" db="EMBL/GenBank/DDBJ databases">
        <title>Genome Sequence of alkane-degrading Bacterium Alcanivorax balearicus MACL04.</title>
        <authorList>
            <person name="Lai Q."/>
            <person name="Shao Z."/>
        </authorList>
    </citation>
    <scope>NUCLEOTIDE SEQUENCE</scope>
    <source>
        <strain evidence="1">MACL04</strain>
    </source>
</reference>
<name>A0ABT2R2J6_9GAMM</name>
<dbReference type="EMBL" id="ARXS01000023">
    <property type="protein sequence ID" value="MCU5783996.1"/>
    <property type="molecule type" value="Genomic_DNA"/>
</dbReference>